<reference evidence="1" key="1">
    <citation type="submission" date="2021-06" db="EMBL/GenBank/DDBJ databases">
        <authorList>
            <person name="Kallberg Y."/>
            <person name="Tangrot J."/>
            <person name="Rosling A."/>
        </authorList>
    </citation>
    <scope>NUCLEOTIDE SEQUENCE</scope>
    <source>
        <strain evidence="1">CL356</strain>
    </source>
</reference>
<gene>
    <name evidence="1" type="ORF">ACOLOM_LOCUS12687</name>
</gene>
<name>A0ACA9QJM8_9GLOM</name>
<evidence type="ECO:0000313" key="2">
    <source>
        <dbReference type="Proteomes" id="UP000789525"/>
    </source>
</evidence>
<feature type="non-terminal residue" evidence="1">
    <location>
        <position position="301"/>
    </location>
</feature>
<feature type="non-terminal residue" evidence="1">
    <location>
        <position position="1"/>
    </location>
</feature>
<organism evidence="1 2">
    <name type="scientific">Acaulospora colombiana</name>
    <dbReference type="NCBI Taxonomy" id="27376"/>
    <lineage>
        <taxon>Eukaryota</taxon>
        <taxon>Fungi</taxon>
        <taxon>Fungi incertae sedis</taxon>
        <taxon>Mucoromycota</taxon>
        <taxon>Glomeromycotina</taxon>
        <taxon>Glomeromycetes</taxon>
        <taxon>Diversisporales</taxon>
        <taxon>Acaulosporaceae</taxon>
        <taxon>Acaulospora</taxon>
    </lineage>
</organism>
<protein>
    <submittedName>
        <fullName evidence="1">2346_t:CDS:1</fullName>
    </submittedName>
</protein>
<proteinExistence type="predicted"/>
<dbReference type="EMBL" id="CAJVPT010053058">
    <property type="protein sequence ID" value="CAG8750794.1"/>
    <property type="molecule type" value="Genomic_DNA"/>
</dbReference>
<evidence type="ECO:0000313" key="1">
    <source>
        <dbReference type="EMBL" id="CAG8750794.1"/>
    </source>
</evidence>
<dbReference type="Proteomes" id="UP000789525">
    <property type="component" value="Unassembled WGS sequence"/>
</dbReference>
<keyword evidence="2" id="KW-1185">Reference proteome</keyword>
<sequence length="301" mass="33522">SSIGVYGTVSQHSQTRSQYQLDTQSPIIYNITVDRTVDWGDHNQLYAVPFYESPELEYGEHQLDVTVDRQWTPQWKRFIFDFLTIRVKNDTTDSNHFMVDESDPIVRYTGNWEKEASAKYNYKGTTHKASSSGCVSILPFSGNAIEVYGAFRSSSNDSASIISFQIDDGPKYNFDSFNTQGKIHPAVRLFSRAGITEGQHTLRMESLSRTEVWLDYFMYKSSPPDNGFSNTSPSSTSTSPSQKSNTAAIAGGVVGGIAGLALLILLLLLYRRKRRDPAIKEGKNDKTGASTGYEAASKPPY</sequence>
<accession>A0ACA9QJM8</accession>
<comment type="caution">
    <text evidence="1">The sequence shown here is derived from an EMBL/GenBank/DDBJ whole genome shotgun (WGS) entry which is preliminary data.</text>
</comment>